<accession>C5FQT1</accession>
<dbReference type="RefSeq" id="XP_002847316.1">
    <property type="nucleotide sequence ID" value="XM_002847270.1"/>
</dbReference>
<dbReference type="InterPro" id="IPR011008">
    <property type="entry name" value="Dimeric_a/b-barrel"/>
</dbReference>
<dbReference type="Gene3D" id="3.30.70.100">
    <property type="match status" value="1"/>
</dbReference>
<organism evidence="3 4">
    <name type="scientific">Arthroderma otae (strain ATCC MYA-4605 / CBS 113480)</name>
    <name type="common">Microsporum canis</name>
    <dbReference type="NCBI Taxonomy" id="554155"/>
    <lineage>
        <taxon>Eukaryota</taxon>
        <taxon>Fungi</taxon>
        <taxon>Dikarya</taxon>
        <taxon>Ascomycota</taxon>
        <taxon>Pezizomycotina</taxon>
        <taxon>Eurotiomycetes</taxon>
        <taxon>Eurotiomycetidae</taxon>
        <taxon>Onygenales</taxon>
        <taxon>Arthrodermataceae</taxon>
        <taxon>Microsporum</taxon>
    </lineage>
</organism>
<dbReference type="GeneID" id="9226171"/>
<dbReference type="Proteomes" id="UP000002035">
    <property type="component" value="Unassembled WGS sequence"/>
</dbReference>
<feature type="domain" description="EthD" evidence="2">
    <location>
        <begin position="21"/>
        <end position="117"/>
    </location>
</feature>
<dbReference type="OrthoDB" id="3454835at2759"/>
<dbReference type="InterPro" id="IPR009799">
    <property type="entry name" value="EthD_dom"/>
</dbReference>
<evidence type="ECO:0000313" key="3">
    <source>
        <dbReference type="EMBL" id="EEQ32234.1"/>
    </source>
</evidence>
<dbReference type="eggNOG" id="ENOG502SJ0E">
    <property type="taxonomic scope" value="Eukaryota"/>
</dbReference>
<dbReference type="OMA" id="YNMTHND"/>
<dbReference type="EMBL" id="DS995704">
    <property type="protein sequence ID" value="EEQ32234.1"/>
    <property type="molecule type" value="Genomic_DNA"/>
</dbReference>
<dbReference type="Pfam" id="PF07110">
    <property type="entry name" value="EthD"/>
    <property type="match status" value="1"/>
</dbReference>
<evidence type="ECO:0000256" key="1">
    <source>
        <dbReference type="ARBA" id="ARBA00005986"/>
    </source>
</evidence>
<dbReference type="VEuPathDB" id="FungiDB:MCYG_05053"/>
<sequence length="137" mass="15739">MENGHQAKQPMLCLTICAYRKGGMDEEAYRSYMTKVHAPLVQGLMVKHGIDKFSMTHNPLSTRSLMGRIFDPQFSNMADYDCIVQVQFRNIEQFVALKEDPLYKQAVFADHNKFADTNRSKMTIGWVQDFLRDGALV</sequence>
<comment type="similarity">
    <text evidence="1">Belongs to the tpcK family.</text>
</comment>
<gene>
    <name evidence="3" type="ORF">MCYG_05053</name>
</gene>
<evidence type="ECO:0000259" key="2">
    <source>
        <dbReference type="Pfam" id="PF07110"/>
    </source>
</evidence>
<protein>
    <recommendedName>
        <fullName evidence="2">EthD domain-containing protein</fullName>
    </recommendedName>
</protein>
<dbReference type="AlphaFoldDB" id="C5FQT1"/>
<dbReference type="STRING" id="554155.C5FQT1"/>
<keyword evidence="4" id="KW-1185">Reference proteome</keyword>
<dbReference type="SUPFAM" id="SSF54909">
    <property type="entry name" value="Dimeric alpha+beta barrel"/>
    <property type="match status" value="1"/>
</dbReference>
<proteinExistence type="inferred from homology"/>
<evidence type="ECO:0000313" key="4">
    <source>
        <dbReference type="Proteomes" id="UP000002035"/>
    </source>
</evidence>
<reference evidence="4" key="1">
    <citation type="journal article" date="2012" name="MBio">
        <title>Comparative genome analysis of Trichophyton rubrum and related dermatophytes reveals candidate genes involved in infection.</title>
        <authorList>
            <person name="Martinez D.A."/>
            <person name="Oliver B.G."/>
            <person name="Graeser Y."/>
            <person name="Goldberg J.M."/>
            <person name="Li W."/>
            <person name="Martinez-Rossi N.M."/>
            <person name="Monod M."/>
            <person name="Shelest E."/>
            <person name="Barton R.C."/>
            <person name="Birch E."/>
            <person name="Brakhage A.A."/>
            <person name="Chen Z."/>
            <person name="Gurr S.J."/>
            <person name="Heiman D."/>
            <person name="Heitman J."/>
            <person name="Kosti I."/>
            <person name="Rossi A."/>
            <person name="Saif S."/>
            <person name="Samalova M."/>
            <person name="Saunders C.W."/>
            <person name="Shea T."/>
            <person name="Summerbell R.C."/>
            <person name="Xu J."/>
            <person name="Young S."/>
            <person name="Zeng Q."/>
            <person name="Birren B.W."/>
            <person name="Cuomo C.A."/>
            <person name="White T.C."/>
        </authorList>
    </citation>
    <scope>NUCLEOTIDE SEQUENCE [LARGE SCALE GENOMIC DNA]</scope>
    <source>
        <strain evidence="4">ATCC MYA-4605 / CBS 113480</strain>
    </source>
</reference>
<name>C5FQT1_ARTOC</name>
<dbReference type="HOGENOM" id="CLU_115019_0_0_1"/>
<dbReference type="GO" id="GO:0016491">
    <property type="term" value="F:oxidoreductase activity"/>
    <property type="evidence" value="ECO:0007669"/>
    <property type="project" value="InterPro"/>
</dbReference>